<dbReference type="Pfam" id="PF01877">
    <property type="entry name" value="RNA_binding"/>
    <property type="match status" value="1"/>
</dbReference>
<accession>E8R8R9</accession>
<reference evidence="2 3" key="2">
    <citation type="journal article" date="2011" name="Stand. Genomic Sci.">
        <title>Complete genome sequence of Desulfurococcus mucosus type strain (O7/1).</title>
        <authorList>
            <person name="Wirth R."/>
            <person name="Chertkov O."/>
            <person name="Held B."/>
            <person name="Lapidus A."/>
            <person name="Nolan M."/>
            <person name="Lucas S."/>
            <person name="Hammon N."/>
            <person name="Deshpande S."/>
            <person name="Cheng J.F."/>
            <person name="Tapia R."/>
            <person name="Han C."/>
            <person name="Goodwin L."/>
            <person name="Pitluck S."/>
            <person name="Liolios K."/>
            <person name="Ioanna P."/>
            <person name="Ivanova N."/>
            <person name="Mavromatis K."/>
            <person name="Mikhailova N."/>
            <person name="Pati A."/>
            <person name="Chen A."/>
            <person name="Palaniappan K."/>
            <person name="Land M."/>
            <person name="Hauser L."/>
            <person name="Chang Y.J."/>
            <person name="Jeffries C.D."/>
            <person name="Bilek Y."/>
            <person name="Hader T."/>
            <person name="Rohde M."/>
            <person name="Spring S."/>
            <person name="Sikorski J."/>
            <person name="Goker M."/>
            <person name="Woyke T."/>
            <person name="Bristow J."/>
            <person name="Eisen J.A."/>
            <person name="Markowitz V."/>
            <person name="Hugenholtz P."/>
            <person name="Kyrpides N.C."/>
            <person name="Klenk H.P."/>
        </authorList>
    </citation>
    <scope>NUCLEOTIDE SEQUENCE [LARGE SCALE GENOMIC DNA]</scope>
    <source>
        <strain evidence="3">ATCC 35584 / DSM 2162 / JCM 9187 / O7/1</strain>
    </source>
</reference>
<dbReference type="Gene3D" id="3.30.1440.10">
    <property type="match status" value="1"/>
</dbReference>
<dbReference type="eggNOG" id="arCOG01043">
    <property type="taxonomic scope" value="Archaea"/>
</dbReference>
<proteinExistence type="inferred from homology"/>
<protein>
    <recommendedName>
        <fullName evidence="1">UPF0201 protein Desmu_0586</fullName>
    </recommendedName>
</protein>
<dbReference type="HOGENOM" id="CLU_134829_1_0_2"/>
<reference evidence="3" key="1">
    <citation type="submission" date="2010-11" db="EMBL/GenBank/DDBJ databases">
        <title>The complete genome of Desulfurococcus mucosus DSM 2162.</title>
        <authorList>
            <consortium name="US DOE Joint Genome Institute (JGI-PGF)"/>
            <person name="Lucas S."/>
            <person name="Copeland A."/>
            <person name="Lapidus A."/>
            <person name="Bruce D."/>
            <person name="Goodwin L."/>
            <person name="Pitluck S."/>
            <person name="Kyrpides N."/>
            <person name="Mavromatis K."/>
            <person name="Pagani I."/>
            <person name="Ivanova N."/>
            <person name="Ovchinnikova G."/>
            <person name="Chertkov O."/>
            <person name="Held B."/>
            <person name="Brettin T."/>
            <person name="Detter J.C."/>
            <person name="Tapia R."/>
            <person name="Han C."/>
            <person name="Land M."/>
            <person name="Hauser L."/>
            <person name="Markowitz V."/>
            <person name="Cheng J.-F."/>
            <person name="Hugenholtz P."/>
            <person name="Woyke T."/>
            <person name="Wu D."/>
            <person name="Wirth R."/>
            <person name="Bilek Y."/>
            <person name="Hader T."/>
            <person name="Klenk H.-P."/>
            <person name="Eisen J.A."/>
        </authorList>
    </citation>
    <scope>NUCLEOTIDE SEQUENCE [LARGE SCALE GENOMIC DNA]</scope>
    <source>
        <strain evidence="3">ATCC 35584 / DSM 2162 / JCM 9187 / O7/1</strain>
    </source>
</reference>
<evidence type="ECO:0000313" key="2">
    <source>
        <dbReference type="EMBL" id="ADV64895.1"/>
    </source>
</evidence>
<name>E8R8R9_DESM0</name>
<dbReference type="EMBL" id="CP002363">
    <property type="protein sequence ID" value="ADV64895.1"/>
    <property type="molecule type" value="Genomic_DNA"/>
</dbReference>
<organism evidence="2 3">
    <name type="scientific">Desulfurococcus mucosus (strain ATCC 35584 / DSM 2162 / JCM 9187 / O7/1)</name>
    <dbReference type="NCBI Taxonomy" id="765177"/>
    <lineage>
        <taxon>Archaea</taxon>
        <taxon>Thermoproteota</taxon>
        <taxon>Thermoprotei</taxon>
        <taxon>Desulfurococcales</taxon>
        <taxon>Desulfurococcaceae</taxon>
        <taxon>Desulfurococcus</taxon>
    </lineage>
</organism>
<dbReference type="KEGG" id="dmu:Desmu_0586"/>
<comment type="similarity">
    <text evidence="1">Belongs to the UPF0201 family.</text>
</comment>
<evidence type="ECO:0000256" key="1">
    <source>
        <dbReference type="HAMAP-Rule" id="MF_01112"/>
    </source>
</evidence>
<dbReference type="OrthoDB" id="7819at2157"/>
<sequence length="132" mass="14495">MVRVVVEAEVRPTEDSEKVKKAVGNVFAGDVVISDQGGGYRLARGVSLTIESLKPLRELARVQQVEPALRSYIHRHRENRAITILLHKQAAYVGKLSLVDSEKESPLGAIRITVEGDEAELDEASRYLTGSS</sequence>
<gene>
    <name evidence="2" type="ordered locus">Desmu_0586</name>
</gene>
<dbReference type="RefSeq" id="WP_013562117.1">
    <property type="nucleotide sequence ID" value="NC_014961.1"/>
</dbReference>
<dbReference type="HAMAP" id="MF_01112">
    <property type="entry name" value="UPF0201"/>
    <property type="match status" value="1"/>
</dbReference>
<keyword evidence="3" id="KW-1185">Reference proteome</keyword>
<dbReference type="PANTHER" id="PTHR39652:SF1">
    <property type="entry name" value="UPF0201 PROTEIN TK1335"/>
    <property type="match status" value="1"/>
</dbReference>
<dbReference type="AlphaFoldDB" id="E8R8R9"/>
<dbReference type="STRING" id="765177.Desmu_0586"/>
<dbReference type="InterPro" id="IPR002739">
    <property type="entry name" value="PAB1135-like"/>
</dbReference>
<dbReference type="GeneID" id="10153280"/>
<dbReference type="Proteomes" id="UP000001068">
    <property type="component" value="Chromosome"/>
</dbReference>
<dbReference type="SUPFAM" id="SSF55282">
    <property type="entry name" value="RL5-like"/>
    <property type="match status" value="1"/>
</dbReference>
<evidence type="ECO:0000313" key="3">
    <source>
        <dbReference type="Proteomes" id="UP000001068"/>
    </source>
</evidence>
<dbReference type="InterPro" id="IPR022803">
    <property type="entry name" value="Ribosomal_uL5_dom_sf"/>
</dbReference>
<dbReference type="PANTHER" id="PTHR39652">
    <property type="entry name" value="UPF0201 PROTEIN TK1335"/>
    <property type="match status" value="1"/>
</dbReference>